<feature type="domain" description="Apple" evidence="2">
    <location>
        <begin position="1"/>
        <end position="69"/>
    </location>
</feature>
<feature type="compositionally biased region" description="Basic and acidic residues" evidence="1">
    <location>
        <begin position="328"/>
        <end position="338"/>
    </location>
</feature>
<evidence type="ECO:0000259" key="2">
    <source>
        <dbReference type="PROSITE" id="PS50948"/>
    </source>
</evidence>
<dbReference type="VEuPathDB" id="VectorBase:LLOJ003990"/>
<keyword evidence="5" id="KW-1185">Reference proteome</keyword>
<dbReference type="InterPro" id="IPR052774">
    <property type="entry name" value="Celegans_DevNeuronal_Protein"/>
</dbReference>
<dbReference type="GO" id="GO:0009653">
    <property type="term" value="P:anatomical structure morphogenesis"/>
    <property type="evidence" value="ECO:0007669"/>
    <property type="project" value="TreeGrafter"/>
</dbReference>
<dbReference type="EnsemblMetazoa" id="LLOJ003990-RA">
    <property type="protein sequence ID" value="LLOJ003990-PA"/>
    <property type="gene ID" value="LLOJ003990"/>
</dbReference>
<evidence type="ECO:0000313" key="5">
    <source>
        <dbReference type="Proteomes" id="UP000092461"/>
    </source>
</evidence>
<organism evidence="4 5">
    <name type="scientific">Lutzomyia longipalpis</name>
    <name type="common">Sand fly</name>
    <dbReference type="NCBI Taxonomy" id="7200"/>
    <lineage>
        <taxon>Eukaryota</taxon>
        <taxon>Metazoa</taxon>
        <taxon>Ecdysozoa</taxon>
        <taxon>Arthropoda</taxon>
        <taxon>Hexapoda</taxon>
        <taxon>Insecta</taxon>
        <taxon>Pterygota</taxon>
        <taxon>Neoptera</taxon>
        <taxon>Endopterygota</taxon>
        <taxon>Diptera</taxon>
        <taxon>Nematocera</taxon>
        <taxon>Psychodoidea</taxon>
        <taxon>Psychodidae</taxon>
        <taxon>Lutzomyia</taxon>
        <taxon>Lutzomyia</taxon>
    </lineage>
</organism>
<dbReference type="CDD" id="cd01099">
    <property type="entry name" value="PAN_AP_HGF"/>
    <property type="match status" value="3"/>
</dbReference>
<evidence type="ECO:0000313" key="4">
    <source>
        <dbReference type="EnsemblMetazoa" id="LLOJ003990-PA"/>
    </source>
</evidence>
<dbReference type="Gene3D" id="3.50.4.10">
    <property type="entry name" value="Hepatocyte Growth Factor"/>
    <property type="match status" value="4"/>
</dbReference>
<reference evidence="3" key="2">
    <citation type="journal article" date="2020" name="BMC">
        <title>Leishmania infection induces a limited differential gene expression in the sand fly midgut.</title>
        <authorList>
            <person name="Coutinho-Abreu I.V."/>
            <person name="Serafim T.D."/>
            <person name="Meneses C."/>
            <person name="Kamhawi S."/>
            <person name="Oliveira F."/>
            <person name="Valenzuela J.G."/>
        </authorList>
    </citation>
    <scope>NUCLEOTIDE SEQUENCE</scope>
    <source>
        <strain evidence="3">Jacobina</strain>
        <tissue evidence="3">Midgut</tissue>
    </source>
</reference>
<dbReference type="GO" id="GO:0003743">
    <property type="term" value="F:translation initiation factor activity"/>
    <property type="evidence" value="ECO:0007669"/>
    <property type="project" value="UniProtKB-KW"/>
</dbReference>
<evidence type="ECO:0000313" key="3">
    <source>
        <dbReference type="EMBL" id="MBC1178079.1"/>
    </source>
</evidence>
<dbReference type="SUPFAM" id="SSF57414">
    <property type="entry name" value="Hairpin loop containing domain-like"/>
    <property type="match status" value="2"/>
</dbReference>
<dbReference type="VEuPathDB" id="VectorBase:LLONM1_007058"/>
<reference evidence="5" key="1">
    <citation type="submission" date="2012-05" db="EMBL/GenBank/DDBJ databases">
        <title>Whole Genome Assembly of Lutzomyia longipalpis.</title>
        <authorList>
            <person name="Richards S."/>
            <person name="Qu C."/>
            <person name="Dillon R."/>
            <person name="Worley K."/>
            <person name="Scherer S."/>
            <person name="Batterton M."/>
            <person name="Taylor A."/>
            <person name="Hawes A."/>
            <person name="Hernandez B."/>
            <person name="Kovar C."/>
            <person name="Mandapat C."/>
            <person name="Pham C."/>
            <person name="Qu C."/>
            <person name="Jing C."/>
            <person name="Bess C."/>
            <person name="Bandaranaike D."/>
            <person name="Ngo D."/>
            <person name="Ongeri F."/>
            <person name="Arias F."/>
            <person name="Lara F."/>
            <person name="Weissenberger G."/>
            <person name="Kamau G."/>
            <person name="Han H."/>
            <person name="Shen H."/>
            <person name="Dinh H."/>
            <person name="Khalil I."/>
            <person name="Jones J."/>
            <person name="Shafer J."/>
            <person name="Jayaseelan J."/>
            <person name="Quiroz J."/>
            <person name="Blankenburg K."/>
            <person name="Nguyen L."/>
            <person name="Jackson L."/>
            <person name="Francisco L."/>
            <person name="Tang L.-Y."/>
            <person name="Pu L.-L."/>
            <person name="Perales L."/>
            <person name="Lorensuhewa L."/>
            <person name="Munidasa M."/>
            <person name="Coyle M."/>
            <person name="Taylor M."/>
            <person name="Puazo M."/>
            <person name="Firestine M."/>
            <person name="Scheel M."/>
            <person name="Javaid M."/>
            <person name="Wang M."/>
            <person name="Li M."/>
            <person name="Tabassum N."/>
            <person name="Saada N."/>
            <person name="Osuji N."/>
            <person name="Aqrawi P."/>
            <person name="Fu Q."/>
            <person name="Thornton R."/>
            <person name="Raj R."/>
            <person name="Goodspeed R."/>
            <person name="Mata R."/>
            <person name="Najjar R."/>
            <person name="Gubbala S."/>
            <person name="Lee S."/>
            <person name="Denson S."/>
            <person name="Patil S."/>
            <person name="Macmil S."/>
            <person name="Qi S."/>
            <person name="Matskevitch T."/>
            <person name="Palculict T."/>
            <person name="Mathew T."/>
            <person name="Vee V."/>
            <person name="Velamala V."/>
            <person name="Korchina V."/>
            <person name="Cai W."/>
            <person name="Liu W."/>
            <person name="Dai W."/>
            <person name="Zou X."/>
            <person name="Zhu Y."/>
            <person name="Zhang Y."/>
            <person name="Wu Y.-Q."/>
            <person name="Xin Y."/>
            <person name="Nazarath L."/>
            <person name="Kovar C."/>
            <person name="Han Y."/>
            <person name="Muzny D."/>
            <person name="Gibbs R."/>
        </authorList>
    </citation>
    <scope>NUCLEOTIDE SEQUENCE [LARGE SCALE GENOMIC DNA]</scope>
    <source>
        <strain evidence="5">Jacobina</strain>
    </source>
</reference>
<dbReference type="InterPro" id="IPR003609">
    <property type="entry name" value="Pan_app"/>
</dbReference>
<sequence length="818" mass="93843">VEDCQRECGEEKRFICEGFNYRLDPSGRGQGNCELTEVPLGEMDLYSSPFHRDKNLINHPDYDYYERDRSNSPSCKMPTGCVNCGLKPYRPPPPSYGGGGPPDYFRPTTFRPQIDSYPGYPPDRYKPETNLPLPDYNRYDVSTAVDIYRPPPNYQNYKPYGVDRYDQFRPSRPERPSFTGPPSGYYDHERQDYGRPPPESFYQPRPDSNYRPRPSLNKPPMEDSTTGMATESATHHHVLPYNYLDRDDKPTGGSYKPQSNFVPYQIGQSTYGGAYSGSTSGSYWGIQQQYESKRPESNQFNYFELGGNQKYSQPEENSIWGYPGSRYGPDDRPTRPQRVDYGTQWTRRPGADECSVKSSEGFRLHKGVVRLAYAVPNVRECEKMCVGEEKFKCYTYSYRYSGGTTCFLCDRPYNLLDYYADLEPDRDCDIYSMSDDMNSCTKQPAREEQNNAQCFFKAIDSNRFFKSIVRDSLTVKSIGECEWECIKSTKFTCRSFTFRYRAHGHDSVIDNCQLSDWPCKDIDKDRHLVADPTFDIYERASYGHGCELQPIVDEKHQKLCYLGYGSPAKLLSSAIKKVISAPTELDCKNECIRFRETTPFKCYSFSYGSQASSYNCEMSDLDQSELKVNVHYTHTTDRDFWLFAWNPFDFTCRDKVTSVSGNRNDRRMDVFREPGALGVTSLCPGSPCRNGAKCEQNIVTGFYSCEIDGGEIGSWDYCCKEDHPLWGTLKDLIIPGDKLDQWRTCSDRYFPGKPSSQLSTHPTKKKGEIYQQPPRPGGLQSLEEFSAARLWPITFLYNEGPPNSTELSNVVDCKKEDC</sequence>
<name>A0A1B0CHS8_LUTLO</name>
<feature type="region of interest" description="Disordered" evidence="1">
    <location>
        <begin position="93"/>
        <end position="229"/>
    </location>
</feature>
<feature type="domain" description="Apple" evidence="2">
    <location>
        <begin position="354"/>
        <end position="435"/>
    </location>
</feature>
<dbReference type="Proteomes" id="UP000092461">
    <property type="component" value="Unassembled WGS sequence"/>
</dbReference>
<keyword evidence="3" id="KW-0396">Initiation factor</keyword>
<dbReference type="SMART" id="SM00473">
    <property type="entry name" value="PAN_AP"/>
    <property type="match status" value="3"/>
</dbReference>
<dbReference type="AlphaFoldDB" id="A0A1B0CHS8"/>
<dbReference type="EMBL" id="GITU01009376">
    <property type="protein sequence ID" value="MBC1178079.1"/>
    <property type="molecule type" value="Transcribed_RNA"/>
</dbReference>
<feature type="region of interest" description="Disordered" evidence="1">
    <location>
        <begin position="751"/>
        <end position="778"/>
    </location>
</feature>
<feature type="region of interest" description="Disordered" evidence="1">
    <location>
        <begin position="322"/>
        <end position="342"/>
    </location>
</feature>
<dbReference type="EMBL" id="AJWK01012638">
    <property type="status" value="NOT_ANNOTATED_CDS"/>
    <property type="molecule type" value="Genomic_DNA"/>
</dbReference>
<feature type="domain" description="Apple" evidence="2">
    <location>
        <begin position="454"/>
        <end position="541"/>
    </location>
</feature>
<proteinExistence type="predicted"/>
<dbReference type="PROSITE" id="PS50948">
    <property type="entry name" value="PAN"/>
    <property type="match status" value="3"/>
</dbReference>
<reference evidence="4" key="3">
    <citation type="submission" date="2020-05" db="UniProtKB">
        <authorList>
            <consortium name="EnsemblMetazoa"/>
        </authorList>
    </citation>
    <scope>IDENTIFICATION</scope>
    <source>
        <strain evidence="4">Jacobina</strain>
    </source>
</reference>
<dbReference type="PANTHER" id="PTHR47327:SF13">
    <property type="entry name" value="APPLE DOMAIN-CONTAINING PROTEIN"/>
    <property type="match status" value="1"/>
</dbReference>
<dbReference type="Pfam" id="PF00024">
    <property type="entry name" value="PAN_1"/>
    <property type="match status" value="1"/>
</dbReference>
<protein>
    <submittedName>
        <fullName evidence="3">Putative translation initiation factor if-2</fullName>
    </submittedName>
</protein>
<dbReference type="PANTHER" id="PTHR47327">
    <property type="entry name" value="FI18240P1-RELATED"/>
    <property type="match status" value="1"/>
</dbReference>
<accession>A0A1B0CHS8</accession>
<keyword evidence="3" id="KW-0648">Protein biosynthesis</keyword>
<feature type="compositionally biased region" description="Basic and acidic residues" evidence="1">
    <location>
        <begin position="161"/>
        <end position="175"/>
    </location>
</feature>
<evidence type="ECO:0000256" key="1">
    <source>
        <dbReference type="SAM" id="MobiDB-lite"/>
    </source>
</evidence>